<feature type="compositionally biased region" description="Basic and acidic residues" evidence="1">
    <location>
        <begin position="130"/>
        <end position="154"/>
    </location>
</feature>
<accession>A0A9P5GER9</accession>
<name>A0A9P5GER9_PENCR</name>
<evidence type="ECO:0000313" key="2">
    <source>
        <dbReference type="EMBL" id="KAF7519011.1"/>
    </source>
</evidence>
<comment type="caution">
    <text evidence="2">The sequence shown here is derived from an EMBL/GenBank/DDBJ whole genome shotgun (WGS) entry which is preliminary data.</text>
</comment>
<keyword evidence="3" id="KW-1185">Reference proteome</keyword>
<reference evidence="2" key="1">
    <citation type="submission" date="2020-02" db="EMBL/GenBank/DDBJ databases">
        <authorList>
            <person name="Lichtner F.J."/>
        </authorList>
    </citation>
    <scope>NUCLEOTIDE SEQUENCE</scope>
    <source>
        <strain evidence="2">G10</strain>
    </source>
</reference>
<evidence type="ECO:0000256" key="1">
    <source>
        <dbReference type="SAM" id="MobiDB-lite"/>
    </source>
</evidence>
<organism evidence="2 3">
    <name type="scientific">Penicillium crustosum</name>
    <name type="common">Blue mold fungus</name>
    <dbReference type="NCBI Taxonomy" id="36656"/>
    <lineage>
        <taxon>Eukaryota</taxon>
        <taxon>Fungi</taxon>
        <taxon>Dikarya</taxon>
        <taxon>Ascomycota</taxon>
        <taxon>Pezizomycotina</taxon>
        <taxon>Eurotiomycetes</taxon>
        <taxon>Eurotiomycetidae</taxon>
        <taxon>Eurotiales</taxon>
        <taxon>Aspergillaceae</taxon>
        <taxon>Penicillium</taxon>
    </lineage>
</organism>
<dbReference type="PANTHER" id="PTHR47842">
    <property type="entry name" value="EXPRESSED PROTEIN"/>
    <property type="match status" value="1"/>
</dbReference>
<sequence length="357" mass="40615">MGLLPKRDPADEENHAAEQESLVLEAAFKPAPFNPNFDPPFMNDVRLVDRGFLDGIMHFVNKNTDNLSRSIFERIVSPLTFAGCVNNYSELRQRYRHLMELEGAESSPWRVRFVNYYTASTGRKSRNGKTKAERKAEKTERKAERAERKAEKKAEKKAKKSMKKNDESTKKVEMDLDEYATKIHSPEYSDTSSDSEETEITTSMSNMTIKRKPLKSAASHSSLATKNANDDKDNLPVDHASTALSTSTSIDRIENQSLSGIISLSTENGSVTTTDSSDPNQQHLRKFVLLPSHHWRHNNNSHWEPILMEDMDEVVAHQSMFIPQGANYDHLVGDSVGRIEQWIENDLTRRFLQESLD</sequence>
<dbReference type="AlphaFoldDB" id="A0A9P5GER9"/>
<dbReference type="EMBL" id="JAAOZQ010000092">
    <property type="protein sequence ID" value="KAF7519011.1"/>
    <property type="molecule type" value="Genomic_DNA"/>
</dbReference>
<feature type="region of interest" description="Disordered" evidence="1">
    <location>
        <begin position="122"/>
        <end position="239"/>
    </location>
</feature>
<evidence type="ECO:0000313" key="3">
    <source>
        <dbReference type="Proteomes" id="UP000701341"/>
    </source>
</evidence>
<proteinExistence type="predicted"/>
<gene>
    <name evidence="2" type="ORF">PCG10_010378</name>
</gene>
<feature type="compositionally biased region" description="Basic and acidic residues" evidence="1">
    <location>
        <begin position="163"/>
        <end position="187"/>
    </location>
</feature>
<dbReference type="PANTHER" id="PTHR47842:SF3">
    <property type="entry name" value="DUF676 DOMAIN-CONTAINING PROTEIN"/>
    <property type="match status" value="1"/>
</dbReference>
<protein>
    <submittedName>
        <fullName evidence="2">Uncharacterized protein</fullName>
    </submittedName>
</protein>
<feature type="compositionally biased region" description="Polar residues" evidence="1">
    <location>
        <begin position="218"/>
        <end position="227"/>
    </location>
</feature>
<dbReference type="Proteomes" id="UP000701341">
    <property type="component" value="Unassembled WGS sequence"/>
</dbReference>